<proteinExistence type="predicted"/>
<evidence type="ECO:0000313" key="1">
    <source>
        <dbReference type="EMBL" id="GBP10312.1"/>
    </source>
</evidence>
<dbReference type="EMBL" id="BGZK01000040">
    <property type="protein sequence ID" value="GBP10312.1"/>
    <property type="molecule type" value="Genomic_DNA"/>
</dbReference>
<organism evidence="1 2">
    <name type="scientific">Eumeta variegata</name>
    <name type="common">Bagworm moth</name>
    <name type="synonym">Eumeta japonica</name>
    <dbReference type="NCBI Taxonomy" id="151549"/>
    <lineage>
        <taxon>Eukaryota</taxon>
        <taxon>Metazoa</taxon>
        <taxon>Ecdysozoa</taxon>
        <taxon>Arthropoda</taxon>
        <taxon>Hexapoda</taxon>
        <taxon>Insecta</taxon>
        <taxon>Pterygota</taxon>
        <taxon>Neoptera</taxon>
        <taxon>Endopterygota</taxon>
        <taxon>Lepidoptera</taxon>
        <taxon>Glossata</taxon>
        <taxon>Ditrysia</taxon>
        <taxon>Tineoidea</taxon>
        <taxon>Psychidae</taxon>
        <taxon>Oiketicinae</taxon>
        <taxon>Eumeta</taxon>
    </lineage>
</organism>
<gene>
    <name evidence="1" type="ORF">EVAR_5631_1</name>
</gene>
<sequence>MIRAVFIAVTSPNPDPDKGEGSKRLHFPRCLMEILYHCLSRRPGPPGAGRGPRRRRGIEPATLENLDFPFWLFTSHTSCRVNILCSTRVILRTPSNDPAID</sequence>
<accession>A0A4C1T7B7</accession>
<evidence type="ECO:0000313" key="2">
    <source>
        <dbReference type="Proteomes" id="UP000299102"/>
    </source>
</evidence>
<comment type="caution">
    <text evidence="1">The sequence shown here is derived from an EMBL/GenBank/DDBJ whole genome shotgun (WGS) entry which is preliminary data.</text>
</comment>
<protein>
    <submittedName>
        <fullName evidence="1">Uncharacterized protein</fullName>
    </submittedName>
</protein>
<keyword evidence="2" id="KW-1185">Reference proteome</keyword>
<name>A0A4C1T7B7_EUMVA</name>
<dbReference type="Proteomes" id="UP000299102">
    <property type="component" value="Unassembled WGS sequence"/>
</dbReference>
<dbReference type="AlphaFoldDB" id="A0A4C1T7B7"/>
<reference evidence="1 2" key="1">
    <citation type="journal article" date="2019" name="Commun. Biol.">
        <title>The bagworm genome reveals a unique fibroin gene that provides high tensile strength.</title>
        <authorList>
            <person name="Kono N."/>
            <person name="Nakamura H."/>
            <person name="Ohtoshi R."/>
            <person name="Tomita M."/>
            <person name="Numata K."/>
            <person name="Arakawa K."/>
        </authorList>
    </citation>
    <scope>NUCLEOTIDE SEQUENCE [LARGE SCALE GENOMIC DNA]</scope>
</reference>